<accession>A0ABR3UAX2</accession>
<feature type="compositionally biased region" description="Polar residues" evidence="1">
    <location>
        <begin position="280"/>
        <end position="299"/>
    </location>
</feature>
<evidence type="ECO:0000313" key="3">
    <source>
        <dbReference type="Proteomes" id="UP001578633"/>
    </source>
</evidence>
<evidence type="ECO:0000313" key="2">
    <source>
        <dbReference type="EMBL" id="KAL1793642.1"/>
    </source>
</evidence>
<reference evidence="2 3" key="1">
    <citation type="submission" date="2024-09" db="EMBL/GenBank/DDBJ databases">
        <title>T2T genomes of carrot and Alternaria dauci and their utility for understanding host-pathogen interaction during carrot leaf blight disease.</title>
        <authorList>
            <person name="Liu W."/>
            <person name="Xu S."/>
            <person name="Ou C."/>
            <person name="Liu X."/>
            <person name="Zhuang F."/>
            <person name="Deng X.W."/>
        </authorList>
    </citation>
    <scope>NUCLEOTIDE SEQUENCE [LARGE SCALE GENOMIC DNA]</scope>
    <source>
        <strain evidence="2 3">A2016</strain>
    </source>
</reference>
<dbReference type="EMBL" id="JBHGVX010000008">
    <property type="protein sequence ID" value="KAL1793642.1"/>
    <property type="molecule type" value="Genomic_DNA"/>
</dbReference>
<dbReference type="Proteomes" id="UP001578633">
    <property type="component" value="Chromosome 8"/>
</dbReference>
<feature type="region of interest" description="Disordered" evidence="1">
    <location>
        <begin position="280"/>
        <end position="309"/>
    </location>
</feature>
<comment type="caution">
    <text evidence="2">The sequence shown here is derived from an EMBL/GenBank/DDBJ whole genome shotgun (WGS) entry which is preliminary data.</text>
</comment>
<protein>
    <submittedName>
        <fullName evidence="2">Uncharacterized protein</fullName>
    </submittedName>
</protein>
<sequence length="333" mass="36931">MVIAASLSQVQNLLQHDALREKPQLLETFDRALTGCRVVYGCLEEEVRELRVKAENDDLKFKDRARFPWKEDTFRELLTQIRGQQSALSLLIQGLQMESIADIKKLVEDNSVTLDQVVKRSRTLRQSHPRLKVPESLFGRRSLGDEGVDTDSIAKATEFAFDDEVVNSKAYRRAMAMALSSPNNGAIAPESSHTDILEDYSTALGSISEADDKNKIVNAIDLHPPSAEEEKTITSVLQPEAEQELTSQVATKDDHADLFDTLERDILSFMPQTSSTALCLTPNHTSSKNASPLPSQPTDPLTPDHTGSEKFDRATNFAEAAVTCAQIFPPCFE</sequence>
<evidence type="ECO:0000256" key="1">
    <source>
        <dbReference type="SAM" id="MobiDB-lite"/>
    </source>
</evidence>
<name>A0ABR3UAX2_9PLEO</name>
<keyword evidence="3" id="KW-1185">Reference proteome</keyword>
<organism evidence="2 3">
    <name type="scientific">Alternaria dauci</name>
    <dbReference type="NCBI Taxonomy" id="48095"/>
    <lineage>
        <taxon>Eukaryota</taxon>
        <taxon>Fungi</taxon>
        <taxon>Dikarya</taxon>
        <taxon>Ascomycota</taxon>
        <taxon>Pezizomycotina</taxon>
        <taxon>Dothideomycetes</taxon>
        <taxon>Pleosporomycetidae</taxon>
        <taxon>Pleosporales</taxon>
        <taxon>Pleosporineae</taxon>
        <taxon>Pleosporaceae</taxon>
        <taxon>Alternaria</taxon>
        <taxon>Alternaria sect. Porri</taxon>
    </lineage>
</organism>
<dbReference type="GeneID" id="96088946"/>
<dbReference type="RefSeq" id="XP_069304226.1">
    <property type="nucleotide sequence ID" value="XM_069454818.1"/>
</dbReference>
<proteinExistence type="predicted"/>
<gene>
    <name evidence="2" type="ORF">ACET3X_008624</name>
</gene>